<protein>
    <recommendedName>
        <fullName evidence="3">DUF676 domain-containing protein</fullName>
    </recommendedName>
</protein>
<dbReference type="Proteomes" id="UP001275084">
    <property type="component" value="Unassembled WGS sequence"/>
</dbReference>
<comment type="similarity">
    <text evidence="1">Belongs to the putative lipase ROG1 family.</text>
</comment>
<dbReference type="PANTHER" id="PTHR47842:SF3">
    <property type="entry name" value="DUF676 DOMAIN-CONTAINING PROTEIN"/>
    <property type="match status" value="1"/>
</dbReference>
<name>A0AAJ0MHI0_9PEZI</name>
<feature type="region of interest" description="Disordered" evidence="2">
    <location>
        <begin position="467"/>
        <end position="621"/>
    </location>
</feature>
<proteinExistence type="inferred from homology"/>
<dbReference type="Pfam" id="PF05057">
    <property type="entry name" value="DUF676"/>
    <property type="match status" value="1"/>
</dbReference>
<dbReference type="InterPro" id="IPR029058">
    <property type="entry name" value="AB_hydrolase_fold"/>
</dbReference>
<dbReference type="EMBL" id="JAUIQD010000002">
    <property type="protein sequence ID" value="KAK3359299.1"/>
    <property type="molecule type" value="Genomic_DNA"/>
</dbReference>
<dbReference type="InterPro" id="IPR007751">
    <property type="entry name" value="DUF676_lipase-like"/>
</dbReference>
<feature type="compositionally biased region" description="Low complexity" evidence="2">
    <location>
        <begin position="247"/>
        <end position="270"/>
    </location>
</feature>
<feature type="compositionally biased region" description="Basic and acidic residues" evidence="2">
    <location>
        <begin position="493"/>
        <end position="593"/>
    </location>
</feature>
<reference evidence="4" key="1">
    <citation type="journal article" date="2023" name="Mol. Phylogenet. Evol.">
        <title>Genome-scale phylogeny and comparative genomics of the fungal order Sordariales.</title>
        <authorList>
            <person name="Hensen N."/>
            <person name="Bonometti L."/>
            <person name="Westerberg I."/>
            <person name="Brannstrom I.O."/>
            <person name="Guillou S."/>
            <person name="Cros-Aarteil S."/>
            <person name="Calhoun S."/>
            <person name="Haridas S."/>
            <person name="Kuo A."/>
            <person name="Mondo S."/>
            <person name="Pangilinan J."/>
            <person name="Riley R."/>
            <person name="LaButti K."/>
            <person name="Andreopoulos B."/>
            <person name="Lipzen A."/>
            <person name="Chen C."/>
            <person name="Yan M."/>
            <person name="Daum C."/>
            <person name="Ng V."/>
            <person name="Clum A."/>
            <person name="Steindorff A."/>
            <person name="Ohm R.A."/>
            <person name="Martin F."/>
            <person name="Silar P."/>
            <person name="Natvig D.O."/>
            <person name="Lalanne C."/>
            <person name="Gautier V."/>
            <person name="Ament-Velasquez S.L."/>
            <person name="Kruys A."/>
            <person name="Hutchinson M.I."/>
            <person name="Powell A.J."/>
            <person name="Barry K."/>
            <person name="Miller A.N."/>
            <person name="Grigoriev I.V."/>
            <person name="Debuchy R."/>
            <person name="Gladieux P."/>
            <person name="Hiltunen Thoren M."/>
            <person name="Johannesson H."/>
        </authorList>
    </citation>
    <scope>NUCLEOTIDE SEQUENCE</scope>
    <source>
        <strain evidence="4">CBS 955.72</strain>
    </source>
</reference>
<sequence length="683" mass="75260">MATSPTPKSGRSSLQLPGDTGINIENSASWNANAVGSSGDGAGNVAYYPYYPQWQSHDPRSSSTQSLLPSLSEQGQRRTLLIVYIHGFMGNDSSFRSFPAHVHNFLREALAETHVIHSKIYPRYKTYKAIDVARDNFSKWLEPHESPSTDVVLVGHSMGGVLAADVALLPGVDAVNGLPLRHRILGTVSLDAPLLGLHPGIVVSGIASLFRPAPAPPGVDSGIESAPVGSGALGRLSPDPSVYSEVSPPSGAPSPTASQFSSPPASQSSANDPYFNPPFFNDVSFVDRGWFRNIANFAKKHREENLIDAATSHIMSHLEFGGCLADYPGLRSRYNRLRKLEDVDDLVQQGGRERPTRVRFVNYYTASTGLPKKPKEVPVTMPVPEQNLLKPNHSRDGSNITAVDASSGLSTPRISIEDYSDSENPALLQELDPVPEPDEPVTPPQAIEPPKISEDDISALATTSTDSITAQNHQLPPIPDMPTPPEVIDLDMYTDKEARKQAEKEAKRAKKVYDQAVKNRDKAIKERQKLIEKRQRQAAKDAEKLEKESRKEAQRKGKTEQKQARHEVNELHREIDALRLEDEQQQQQREKGQRGSQDTQDTQAAAEKKKKKERKFCMLPSKSGGVRDPTWVRVYMEGVDEVGAHCGLFFPGPHYEKLVGEVGSMIQSWVQDDASRRAISEYL</sequence>
<feature type="region of interest" description="Disordered" evidence="2">
    <location>
        <begin position="388"/>
        <end position="417"/>
    </location>
</feature>
<feature type="compositionally biased region" description="Pro residues" evidence="2">
    <location>
        <begin position="476"/>
        <end position="485"/>
    </location>
</feature>
<reference evidence="4" key="2">
    <citation type="submission" date="2023-06" db="EMBL/GenBank/DDBJ databases">
        <authorList>
            <consortium name="Lawrence Berkeley National Laboratory"/>
            <person name="Haridas S."/>
            <person name="Hensen N."/>
            <person name="Bonometti L."/>
            <person name="Westerberg I."/>
            <person name="Brannstrom I.O."/>
            <person name="Guillou S."/>
            <person name="Cros-Aarteil S."/>
            <person name="Calhoun S."/>
            <person name="Kuo A."/>
            <person name="Mondo S."/>
            <person name="Pangilinan J."/>
            <person name="Riley R."/>
            <person name="Labutti K."/>
            <person name="Andreopoulos B."/>
            <person name="Lipzen A."/>
            <person name="Chen C."/>
            <person name="Yanf M."/>
            <person name="Daum C."/>
            <person name="Ng V."/>
            <person name="Clum A."/>
            <person name="Steindorff A."/>
            <person name="Ohm R."/>
            <person name="Martin F."/>
            <person name="Silar P."/>
            <person name="Natvig D."/>
            <person name="Lalanne C."/>
            <person name="Gautier V."/>
            <person name="Ament-Velasquez S.L."/>
            <person name="Kruys A."/>
            <person name="Hutchinson M.I."/>
            <person name="Powell A.J."/>
            <person name="Barry K."/>
            <person name="Miller A.N."/>
            <person name="Grigoriev I.V."/>
            <person name="Debuchy R."/>
            <person name="Gladieux P."/>
            <person name="Thoren M.H."/>
            <person name="Johannesson H."/>
        </authorList>
    </citation>
    <scope>NUCLEOTIDE SEQUENCE</scope>
    <source>
        <strain evidence="4">CBS 955.72</strain>
    </source>
</reference>
<feature type="domain" description="DUF676" evidence="3">
    <location>
        <begin position="80"/>
        <end position="167"/>
    </location>
</feature>
<evidence type="ECO:0000256" key="1">
    <source>
        <dbReference type="ARBA" id="ARBA00007920"/>
    </source>
</evidence>
<gene>
    <name evidence="4" type="ORF">B0T25DRAFT_532537</name>
</gene>
<keyword evidence="5" id="KW-1185">Reference proteome</keyword>
<dbReference type="SUPFAM" id="SSF53474">
    <property type="entry name" value="alpha/beta-Hydrolases"/>
    <property type="match status" value="1"/>
</dbReference>
<dbReference type="Gene3D" id="3.40.50.1820">
    <property type="entry name" value="alpha/beta hydrolase"/>
    <property type="match status" value="1"/>
</dbReference>
<evidence type="ECO:0000313" key="5">
    <source>
        <dbReference type="Proteomes" id="UP001275084"/>
    </source>
</evidence>
<dbReference type="AlphaFoldDB" id="A0AAJ0MHI0"/>
<dbReference type="CDD" id="cd06503">
    <property type="entry name" value="ATP-synt_Fo_b"/>
    <property type="match status" value="1"/>
</dbReference>
<evidence type="ECO:0000259" key="3">
    <source>
        <dbReference type="Pfam" id="PF05057"/>
    </source>
</evidence>
<comment type="caution">
    <text evidence="4">The sequence shown here is derived from an EMBL/GenBank/DDBJ whole genome shotgun (WGS) entry which is preliminary data.</text>
</comment>
<feature type="region of interest" description="Disordered" evidence="2">
    <location>
        <begin position="429"/>
        <end position="453"/>
    </location>
</feature>
<evidence type="ECO:0000256" key="2">
    <source>
        <dbReference type="SAM" id="MobiDB-lite"/>
    </source>
</evidence>
<feature type="region of interest" description="Disordered" evidence="2">
    <location>
        <begin position="239"/>
        <end position="273"/>
    </location>
</feature>
<organism evidence="4 5">
    <name type="scientific">Lasiosphaeria hispida</name>
    <dbReference type="NCBI Taxonomy" id="260671"/>
    <lineage>
        <taxon>Eukaryota</taxon>
        <taxon>Fungi</taxon>
        <taxon>Dikarya</taxon>
        <taxon>Ascomycota</taxon>
        <taxon>Pezizomycotina</taxon>
        <taxon>Sordariomycetes</taxon>
        <taxon>Sordariomycetidae</taxon>
        <taxon>Sordariales</taxon>
        <taxon>Lasiosphaeriaceae</taxon>
        <taxon>Lasiosphaeria</taxon>
    </lineage>
</organism>
<accession>A0AAJ0MHI0</accession>
<dbReference type="PANTHER" id="PTHR47842">
    <property type="entry name" value="EXPRESSED PROTEIN"/>
    <property type="match status" value="1"/>
</dbReference>
<evidence type="ECO:0000313" key="4">
    <source>
        <dbReference type="EMBL" id="KAK3359299.1"/>
    </source>
</evidence>